<evidence type="ECO:0000256" key="7">
    <source>
        <dbReference type="PROSITE-ProRule" id="PRU01240"/>
    </source>
</evidence>
<dbReference type="OrthoDB" id="9792152at2"/>
<comment type="similarity">
    <text evidence="1 7 8">Belongs to the peptidase S8 family.</text>
</comment>
<dbReference type="GO" id="GO:0004252">
    <property type="term" value="F:serine-type endopeptidase activity"/>
    <property type="evidence" value="ECO:0007669"/>
    <property type="project" value="UniProtKB-UniRule"/>
</dbReference>
<dbReference type="NCBIfam" id="TIGR04183">
    <property type="entry name" value="Por_Secre_tail"/>
    <property type="match status" value="1"/>
</dbReference>
<evidence type="ECO:0000256" key="10">
    <source>
        <dbReference type="SAM" id="SignalP"/>
    </source>
</evidence>
<feature type="chain" id="PRO_5017592618" evidence="10">
    <location>
        <begin position="22"/>
        <end position="848"/>
    </location>
</feature>
<name>A0A3E1EVD1_9FLAO</name>
<dbReference type="InterPro" id="IPR036852">
    <property type="entry name" value="Peptidase_S8/S53_dom_sf"/>
</dbReference>
<dbReference type="Pfam" id="PF18962">
    <property type="entry name" value="Por_Secre_tail"/>
    <property type="match status" value="1"/>
</dbReference>
<feature type="region of interest" description="Disordered" evidence="9">
    <location>
        <begin position="505"/>
        <end position="526"/>
    </location>
</feature>
<dbReference type="AlphaFoldDB" id="A0A3E1EVD1"/>
<evidence type="ECO:0000313" key="13">
    <source>
        <dbReference type="EMBL" id="RFC53515.1"/>
    </source>
</evidence>
<dbReference type="InterPro" id="IPR050131">
    <property type="entry name" value="Peptidase_S8_subtilisin-like"/>
</dbReference>
<evidence type="ECO:0000256" key="4">
    <source>
        <dbReference type="ARBA" id="ARBA00022801"/>
    </source>
</evidence>
<dbReference type="PROSITE" id="PS00138">
    <property type="entry name" value="SUBTILASE_SER"/>
    <property type="match status" value="1"/>
</dbReference>
<keyword evidence="4 7" id="KW-0378">Hydrolase</keyword>
<dbReference type="InterPro" id="IPR026444">
    <property type="entry name" value="Secre_tail"/>
</dbReference>
<dbReference type="PROSITE" id="PS51892">
    <property type="entry name" value="SUBTILASE"/>
    <property type="match status" value="1"/>
</dbReference>
<gene>
    <name evidence="13" type="ORF">DXU93_12160</name>
</gene>
<evidence type="ECO:0000256" key="5">
    <source>
        <dbReference type="ARBA" id="ARBA00022825"/>
    </source>
</evidence>
<dbReference type="Gene3D" id="2.60.120.1290">
    <property type="match status" value="1"/>
</dbReference>
<dbReference type="InterPro" id="IPR023828">
    <property type="entry name" value="Peptidase_S8_Ser-AS"/>
</dbReference>
<feature type="domain" description="Secretion system C-terminal sorting" evidence="12">
    <location>
        <begin position="777"/>
        <end position="838"/>
    </location>
</feature>
<feature type="active site" description="Charge relay system" evidence="6 7">
    <location>
        <position position="195"/>
    </location>
</feature>
<dbReference type="SUPFAM" id="SSF52743">
    <property type="entry name" value="Subtilisin-like"/>
    <property type="match status" value="1"/>
</dbReference>
<dbReference type="EMBL" id="QURB01000008">
    <property type="protein sequence ID" value="RFC53515.1"/>
    <property type="molecule type" value="Genomic_DNA"/>
</dbReference>
<evidence type="ECO:0000256" key="3">
    <source>
        <dbReference type="ARBA" id="ARBA00022729"/>
    </source>
</evidence>
<dbReference type="PROSITE" id="PS00136">
    <property type="entry name" value="SUBTILASE_ASP"/>
    <property type="match status" value="1"/>
</dbReference>
<keyword evidence="2 7" id="KW-0645">Protease</keyword>
<accession>A0A3E1EVD1</accession>
<dbReference type="PANTHER" id="PTHR43806:SF11">
    <property type="entry name" value="CEREVISIN-RELATED"/>
    <property type="match status" value="1"/>
</dbReference>
<dbReference type="InterPro" id="IPR013783">
    <property type="entry name" value="Ig-like_fold"/>
</dbReference>
<organism evidence="13 14">
    <name type="scientific">Brumimicrobium aurantiacum</name>
    <dbReference type="NCBI Taxonomy" id="1737063"/>
    <lineage>
        <taxon>Bacteria</taxon>
        <taxon>Pseudomonadati</taxon>
        <taxon>Bacteroidota</taxon>
        <taxon>Flavobacteriia</taxon>
        <taxon>Flavobacteriales</taxon>
        <taxon>Crocinitomicaceae</taxon>
        <taxon>Brumimicrobium</taxon>
    </lineage>
</organism>
<dbReference type="Gene3D" id="3.40.50.200">
    <property type="entry name" value="Peptidase S8/S53 domain"/>
    <property type="match status" value="1"/>
</dbReference>
<feature type="signal peptide" evidence="10">
    <location>
        <begin position="1"/>
        <end position="21"/>
    </location>
</feature>
<feature type="active site" description="Charge relay system" evidence="6 7">
    <location>
        <position position="133"/>
    </location>
</feature>
<proteinExistence type="inferred from homology"/>
<dbReference type="Proteomes" id="UP000257127">
    <property type="component" value="Unassembled WGS sequence"/>
</dbReference>
<dbReference type="Pfam" id="PF00082">
    <property type="entry name" value="Peptidase_S8"/>
    <property type="match status" value="1"/>
</dbReference>
<feature type="domain" description="Peptidase S8/S53" evidence="11">
    <location>
        <begin position="124"/>
        <end position="616"/>
    </location>
</feature>
<evidence type="ECO:0000259" key="11">
    <source>
        <dbReference type="Pfam" id="PF00082"/>
    </source>
</evidence>
<dbReference type="InterPro" id="IPR015500">
    <property type="entry name" value="Peptidase_S8_subtilisin-rel"/>
</dbReference>
<evidence type="ECO:0000256" key="8">
    <source>
        <dbReference type="RuleBase" id="RU003355"/>
    </source>
</evidence>
<feature type="active site" description="Charge relay system" evidence="6 7">
    <location>
        <position position="566"/>
    </location>
</feature>
<comment type="caution">
    <text evidence="13">The sequence shown here is derived from an EMBL/GenBank/DDBJ whole genome shotgun (WGS) entry which is preliminary data.</text>
</comment>
<dbReference type="PRINTS" id="PR00723">
    <property type="entry name" value="SUBTILISIN"/>
</dbReference>
<evidence type="ECO:0000256" key="6">
    <source>
        <dbReference type="PIRSR" id="PIRSR615500-1"/>
    </source>
</evidence>
<dbReference type="PANTHER" id="PTHR43806">
    <property type="entry name" value="PEPTIDASE S8"/>
    <property type="match status" value="1"/>
</dbReference>
<keyword evidence="14" id="KW-1185">Reference proteome</keyword>
<keyword evidence="3 10" id="KW-0732">Signal</keyword>
<dbReference type="InterPro" id="IPR000209">
    <property type="entry name" value="Peptidase_S8/S53_dom"/>
</dbReference>
<dbReference type="Gene3D" id="2.60.40.10">
    <property type="entry name" value="Immunoglobulins"/>
    <property type="match status" value="1"/>
</dbReference>
<reference evidence="13 14" key="1">
    <citation type="submission" date="2018-08" db="EMBL/GenBank/DDBJ databases">
        <title>The draft genome squence of Brumimicrobium sp. N62.</title>
        <authorList>
            <person name="Du Z.-J."/>
            <person name="Luo H.-R."/>
        </authorList>
    </citation>
    <scope>NUCLEOTIDE SEQUENCE [LARGE SCALE GENOMIC DNA]</scope>
    <source>
        <strain evidence="13 14">N62</strain>
    </source>
</reference>
<evidence type="ECO:0000256" key="1">
    <source>
        <dbReference type="ARBA" id="ARBA00011073"/>
    </source>
</evidence>
<evidence type="ECO:0000256" key="2">
    <source>
        <dbReference type="ARBA" id="ARBA00022670"/>
    </source>
</evidence>
<protein>
    <submittedName>
        <fullName evidence="13">T9SS C-terminal target domain-containing protein</fullName>
    </submittedName>
</protein>
<keyword evidence="5 7" id="KW-0720">Serine protease</keyword>
<evidence type="ECO:0000313" key="14">
    <source>
        <dbReference type="Proteomes" id="UP000257127"/>
    </source>
</evidence>
<evidence type="ECO:0000259" key="12">
    <source>
        <dbReference type="Pfam" id="PF18962"/>
    </source>
</evidence>
<dbReference type="InterPro" id="IPR023827">
    <property type="entry name" value="Peptidase_S8_Asp-AS"/>
</dbReference>
<sequence>MVFQKLIIVFSLLFSTCFSHAQKLGFNETLKTNPEVKIPLTIQNNEQNIRFLNNEDILIKRQTKNWLYITASPAWIAQNLKEKKLSDFYFEYAPPSLLDDSVRVTHKVNPVHNGDFPLVDAYTGKDVIIGVVDAGLDHNHPDFIDQFGNKRVIRYWDHSITNPTQSPMPYNYGQIWYANEIQNGTITSNEESVGHGSSVTGICTGNGLANGKNKGMAPEAQIVFVETNFNLANWTLTVADACDFIFSVADSLNKPAVINLSVGSYLGSHDGTDPAAELMNTLVNEKNGRIIIAAAGNSGNTEDYHAQQTMNVTDTNFIWFENNPNGSLGNNTAFFDLWSDVNDAQFYYSFGANQPGPSYANVAQTAFRFAQLNVGTPIYDTLFNANGERIATLEIYTEYVNGNYHLQGLFSKIDSTDYRMRFSTTGNGKYDLWSGQWIGLSKIVDNPPTPAVYPPIVNYVMPDNQQSIVSSWNCSPDIISVANLRGREGHITHAGTQYYPSGPATAKGDIAASSSRGPSRAGVTKPDISASGDVTFGSAPLFMVGNSNYDSQLSIGGYHLRNGGTSMASPVVAGIAALYLERCPNSSFNEFKNDLFNSAESDNFTGTTPNNRFGHGKVNAFDLLVSRNGNLSILGDTAICQMPITLTTNTSLTEYEWSTGALSTDIIVSQPDTISVFGRDVQGCKIYSDTLIIVQGSPLDNPVIQALGNTLVSSNAPNYQWYLNDSPINGATQQTYTPQNIGFYSVAIQGADNCKSFSNAYHWTLSTVDEKDLAINLYPNPSRSLFYIESEGATIQRYEITSTAGQVLRNQKTNSEKTQVKTSDLSAGAYFIKIETSHGIKVLPFFKE</sequence>
<feature type="compositionally biased region" description="Low complexity" evidence="9">
    <location>
        <begin position="511"/>
        <end position="522"/>
    </location>
</feature>
<evidence type="ECO:0000256" key="9">
    <source>
        <dbReference type="SAM" id="MobiDB-lite"/>
    </source>
</evidence>
<dbReference type="GO" id="GO:0006508">
    <property type="term" value="P:proteolysis"/>
    <property type="evidence" value="ECO:0007669"/>
    <property type="project" value="UniProtKB-KW"/>
</dbReference>